<keyword evidence="2 9" id="KW-0808">Transferase</keyword>
<name>A0ABV1KCV3_9PSEU</name>
<dbReference type="EMBL" id="JBEDNQ010000005">
    <property type="protein sequence ID" value="MEQ3551713.1"/>
    <property type="molecule type" value="Genomic_DNA"/>
</dbReference>
<dbReference type="EC" id="2.-.-.-" evidence="9"/>
<comment type="caution">
    <text evidence="9">The sequence shown here is derived from an EMBL/GenBank/DDBJ whole genome shotgun (WGS) entry which is preliminary data.</text>
</comment>
<dbReference type="InterPro" id="IPR038063">
    <property type="entry name" value="Transpep_catalytic_dom"/>
</dbReference>
<organism evidence="9 10">
    <name type="scientific">Pseudonocardia nematodicida</name>
    <dbReference type="NCBI Taxonomy" id="1206997"/>
    <lineage>
        <taxon>Bacteria</taxon>
        <taxon>Bacillati</taxon>
        <taxon>Actinomycetota</taxon>
        <taxon>Actinomycetes</taxon>
        <taxon>Pseudonocardiales</taxon>
        <taxon>Pseudonocardiaceae</taxon>
        <taxon>Pseudonocardia</taxon>
    </lineage>
</organism>
<evidence type="ECO:0000256" key="2">
    <source>
        <dbReference type="ARBA" id="ARBA00022679"/>
    </source>
</evidence>
<evidence type="ECO:0000256" key="7">
    <source>
        <dbReference type="SAM" id="SignalP"/>
    </source>
</evidence>
<dbReference type="CDD" id="cd16913">
    <property type="entry name" value="YkuD_like"/>
    <property type="match status" value="1"/>
</dbReference>
<keyword evidence="7" id="KW-0732">Signal</keyword>
<dbReference type="InterPro" id="IPR005490">
    <property type="entry name" value="LD_TPept_cat_dom"/>
</dbReference>
<keyword evidence="5 6" id="KW-0961">Cell wall biogenesis/degradation</keyword>
<keyword evidence="4 6" id="KW-0573">Peptidoglycan synthesis</keyword>
<dbReference type="Proteomes" id="UP001494902">
    <property type="component" value="Unassembled WGS sequence"/>
</dbReference>
<evidence type="ECO:0000256" key="3">
    <source>
        <dbReference type="ARBA" id="ARBA00022960"/>
    </source>
</evidence>
<dbReference type="Pfam" id="PF03734">
    <property type="entry name" value="YkuD"/>
    <property type="match status" value="1"/>
</dbReference>
<accession>A0ABV1KCV3</accession>
<feature type="chain" id="PRO_5046946919" evidence="7">
    <location>
        <begin position="33"/>
        <end position="159"/>
    </location>
</feature>
<keyword evidence="10" id="KW-1185">Reference proteome</keyword>
<feature type="domain" description="L,D-TPase catalytic" evidence="8">
    <location>
        <begin position="51"/>
        <end position="158"/>
    </location>
</feature>
<comment type="pathway">
    <text evidence="1 6">Cell wall biogenesis; peptidoglycan biosynthesis.</text>
</comment>
<feature type="active site" description="Nucleophile" evidence="6">
    <location>
        <position position="134"/>
    </location>
</feature>
<evidence type="ECO:0000313" key="9">
    <source>
        <dbReference type="EMBL" id="MEQ3551713.1"/>
    </source>
</evidence>
<reference evidence="9 10" key="1">
    <citation type="submission" date="2024-03" db="EMBL/GenBank/DDBJ databases">
        <title>Draft genome sequence of Pseudonocardia nematodicida JCM 31783.</title>
        <authorList>
            <person name="Butdee W."/>
            <person name="Duangmal K."/>
        </authorList>
    </citation>
    <scope>NUCLEOTIDE SEQUENCE [LARGE SCALE GENOMIC DNA]</scope>
    <source>
        <strain evidence="9 10">JCM 31783</strain>
    </source>
</reference>
<proteinExistence type="predicted"/>
<sequence length="159" mass="16492">MSRFRVPSLRTVLFVVPLLLASLLATTGAATAAERTSAASAAQGTPCATSARACVRLSSGQAWLTDGAGTVTYGPVSVSGGTAAWPTPVGTFSVSHKVVDYWSRQFDAPMPYSVFFQPGIAFHQGDLGSSSAGCLRLSRASAQKFFADLKVGDTVQVLS</sequence>
<evidence type="ECO:0000256" key="5">
    <source>
        <dbReference type="ARBA" id="ARBA00023316"/>
    </source>
</evidence>
<dbReference type="InterPro" id="IPR050979">
    <property type="entry name" value="LD-transpeptidase"/>
</dbReference>
<protein>
    <submittedName>
        <fullName evidence="9">L,D-transpeptidase</fullName>
        <ecNumber evidence="9">2.-.-.-</ecNumber>
    </submittedName>
</protein>
<dbReference type="PANTHER" id="PTHR30582:SF33">
    <property type="entry name" value="EXPORTED PROTEIN"/>
    <property type="match status" value="1"/>
</dbReference>
<gene>
    <name evidence="9" type="ORF">WIS52_14665</name>
</gene>
<evidence type="ECO:0000256" key="1">
    <source>
        <dbReference type="ARBA" id="ARBA00004752"/>
    </source>
</evidence>
<feature type="signal peptide" evidence="7">
    <location>
        <begin position="1"/>
        <end position="32"/>
    </location>
</feature>
<keyword evidence="3 6" id="KW-0133">Cell shape</keyword>
<dbReference type="PANTHER" id="PTHR30582">
    <property type="entry name" value="L,D-TRANSPEPTIDASE"/>
    <property type="match status" value="1"/>
</dbReference>
<dbReference type="GO" id="GO:0016740">
    <property type="term" value="F:transferase activity"/>
    <property type="evidence" value="ECO:0007669"/>
    <property type="project" value="UniProtKB-KW"/>
</dbReference>
<dbReference type="RefSeq" id="WP_349298784.1">
    <property type="nucleotide sequence ID" value="NZ_JBEDNQ010000005.1"/>
</dbReference>
<evidence type="ECO:0000259" key="8">
    <source>
        <dbReference type="PROSITE" id="PS52029"/>
    </source>
</evidence>
<dbReference type="Gene3D" id="2.40.440.10">
    <property type="entry name" value="L,D-transpeptidase catalytic domain-like"/>
    <property type="match status" value="1"/>
</dbReference>
<dbReference type="SUPFAM" id="SSF141523">
    <property type="entry name" value="L,D-transpeptidase catalytic domain-like"/>
    <property type="match status" value="1"/>
</dbReference>
<evidence type="ECO:0000313" key="10">
    <source>
        <dbReference type="Proteomes" id="UP001494902"/>
    </source>
</evidence>
<evidence type="ECO:0000256" key="6">
    <source>
        <dbReference type="PROSITE-ProRule" id="PRU01373"/>
    </source>
</evidence>
<feature type="active site" description="Proton donor/acceptor" evidence="6">
    <location>
        <position position="123"/>
    </location>
</feature>
<evidence type="ECO:0000256" key="4">
    <source>
        <dbReference type="ARBA" id="ARBA00022984"/>
    </source>
</evidence>
<dbReference type="PROSITE" id="PS52029">
    <property type="entry name" value="LD_TPASE"/>
    <property type="match status" value="1"/>
</dbReference>